<evidence type="ECO:0000256" key="1">
    <source>
        <dbReference type="SAM" id="Phobius"/>
    </source>
</evidence>
<accession>A0AAP9UE40</accession>
<dbReference type="AlphaFoldDB" id="A0AAP9UE40"/>
<gene>
    <name evidence="2" type="ORF">FF104_01870</name>
</gene>
<protein>
    <submittedName>
        <fullName evidence="2">Uncharacterized protein</fullName>
    </submittedName>
</protein>
<keyword evidence="1" id="KW-1133">Transmembrane helix</keyword>
<name>A0AAP9UE40_CLOBU</name>
<reference evidence="2 3" key="1">
    <citation type="submission" date="2019-05" db="EMBL/GenBank/DDBJ databases">
        <authorList>
            <person name="Schori C."/>
            <person name="Ahrens C."/>
        </authorList>
    </citation>
    <scope>NUCLEOTIDE SEQUENCE [LARGE SCALE GENOMIC DNA]</scope>
    <source>
        <strain evidence="2 3">DSM 10702</strain>
    </source>
</reference>
<feature type="transmembrane region" description="Helical" evidence="1">
    <location>
        <begin position="54"/>
        <end position="72"/>
    </location>
</feature>
<proteinExistence type="predicted"/>
<organism evidence="2 3">
    <name type="scientific">Clostridium butyricum</name>
    <dbReference type="NCBI Taxonomy" id="1492"/>
    <lineage>
        <taxon>Bacteria</taxon>
        <taxon>Bacillati</taxon>
        <taxon>Bacillota</taxon>
        <taxon>Clostridia</taxon>
        <taxon>Eubacteriales</taxon>
        <taxon>Clostridiaceae</taxon>
        <taxon>Clostridium</taxon>
    </lineage>
</organism>
<evidence type="ECO:0000313" key="3">
    <source>
        <dbReference type="Proteomes" id="UP000515243"/>
    </source>
</evidence>
<feature type="transmembrane region" description="Helical" evidence="1">
    <location>
        <begin position="25"/>
        <end position="42"/>
    </location>
</feature>
<dbReference type="Proteomes" id="UP000515243">
    <property type="component" value="Chromosome 1"/>
</dbReference>
<dbReference type="RefSeq" id="WP_035762020.1">
    <property type="nucleotide sequence ID" value="NZ_AP019716.1"/>
</dbReference>
<keyword evidence="1" id="KW-0812">Transmembrane</keyword>
<dbReference type="EMBL" id="CP040626">
    <property type="protein sequence ID" value="QMW89729.1"/>
    <property type="molecule type" value="Genomic_DNA"/>
</dbReference>
<evidence type="ECO:0000313" key="2">
    <source>
        <dbReference type="EMBL" id="QMW89729.1"/>
    </source>
</evidence>
<sequence length="73" mass="8539">MATLVMPLVYGGYIFKNYIFKYFKLNYLLMIISVTILYYYYTNGLDISYAQGKIGNPISFFVVVFWGFMLICA</sequence>
<keyword evidence="1" id="KW-0472">Membrane</keyword>